<organism evidence="16 17">
    <name type="scientific">Pseudooceanicola spongiae</name>
    <dbReference type="NCBI Taxonomy" id="2613965"/>
    <lineage>
        <taxon>Bacteria</taxon>
        <taxon>Pseudomonadati</taxon>
        <taxon>Pseudomonadota</taxon>
        <taxon>Alphaproteobacteria</taxon>
        <taxon>Rhodobacterales</taxon>
        <taxon>Paracoccaceae</taxon>
        <taxon>Pseudooceanicola</taxon>
    </lineage>
</organism>
<feature type="domain" description="PpiC" evidence="15">
    <location>
        <begin position="261"/>
        <end position="347"/>
    </location>
</feature>
<dbReference type="PANTHER" id="PTHR47529">
    <property type="entry name" value="PEPTIDYL-PROLYL CIS-TRANS ISOMERASE D"/>
    <property type="match status" value="1"/>
</dbReference>
<evidence type="ECO:0000256" key="10">
    <source>
        <dbReference type="ARBA" id="ARBA00031484"/>
    </source>
</evidence>
<evidence type="ECO:0000313" key="16">
    <source>
        <dbReference type="EMBL" id="QOL79868.1"/>
    </source>
</evidence>
<keyword evidence="7" id="KW-0472">Membrane</keyword>
<protein>
    <recommendedName>
        <fullName evidence="2">Parvulin-like PPIase</fullName>
    </recommendedName>
    <alternativeName>
        <fullName evidence="9">Peptidyl-prolyl cis-trans isomerase plp</fullName>
    </alternativeName>
    <alternativeName>
        <fullName evidence="12">Periplasmic chaperone PpiD</fullName>
    </alternativeName>
    <alternativeName>
        <fullName evidence="13">Periplasmic folding chaperone</fullName>
    </alternativeName>
    <alternativeName>
        <fullName evidence="10">Rotamase plp</fullName>
    </alternativeName>
</protein>
<evidence type="ECO:0000256" key="12">
    <source>
        <dbReference type="ARBA" id="ARBA00040743"/>
    </source>
</evidence>
<evidence type="ECO:0000256" key="9">
    <source>
        <dbReference type="ARBA" id="ARBA00030642"/>
    </source>
</evidence>
<dbReference type="Gene3D" id="1.10.4030.10">
    <property type="entry name" value="Porin chaperone SurA, peptide-binding domain"/>
    <property type="match status" value="1"/>
</dbReference>
<evidence type="ECO:0000256" key="7">
    <source>
        <dbReference type="ARBA" id="ARBA00023136"/>
    </source>
</evidence>
<comment type="similarity">
    <text evidence="11">Belongs to the PpiD chaperone family.</text>
</comment>
<reference evidence="16 17" key="1">
    <citation type="submission" date="2019-10" db="EMBL/GenBank/DDBJ databases">
        <title>Pseudopuniceibacterium sp. HQ09 islated from Antarctica.</title>
        <authorList>
            <person name="Liao L."/>
            <person name="Su S."/>
            <person name="Chen B."/>
            <person name="Yu Y."/>
        </authorList>
    </citation>
    <scope>NUCLEOTIDE SEQUENCE [LARGE SCALE GENOMIC DNA]</scope>
    <source>
        <strain evidence="16 17">HQ09</strain>
    </source>
</reference>
<accession>A0A7L9WJY5</accession>
<keyword evidence="14 16" id="KW-0413">Isomerase</keyword>
<keyword evidence="3" id="KW-1003">Cell membrane</keyword>
<evidence type="ECO:0000256" key="4">
    <source>
        <dbReference type="ARBA" id="ARBA00022519"/>
    </source>
</evidence>
<evidence type="ECO:0000259" key="15">
    <source>
        <dbReference type="PROSITE" id="PS50198"/>
    </source>
</evidence>
<dbReference type="InterPro" id="IPR052029">
    <property type="entry name" value="PpiD_chaperone"/>
</dbReference>
<dbReference type="PANTHER" id="PTHR47529:SF1">
    <property type="entry name" value="PERIPLASMIC CHAPERONE PPID"/>
    <property type="match status" value="1"/>
</dbReference>
<proteinExistence type="inferred from homology"/>
<dbReference type="Pfam" id="PF13624">
    <property type="entry name" value="SurA_N_3"/>
    <property type="match status" value="1"/>
</dbReference>
<evidence type="ECO:0000256" key="8">
    <source>
        <dbReference type="ARBA" id="ARBA00023186"/>
    </source>
</evidence>
<evidence type="ECO:0000256" key="6">
    <source>
        <dbReference type="ARBA" id="ARBA00022989"/>
    </source>
</evidence>
<sequence length="612" mass="65589">MAMKKSNTLVWGLLVLLVLGLGGFGATNFTGNVTNIGEVGGKPIRINTYTRAVQDQIANLQQQLGQPITFAQAQAFGITNSVVASLVNDRALDAEADRIGLSIGDAELRDQIVKIQAFQDATGKFSRDTYKFALDRAGISEADFEADMRSDSARSMLQAAVIAATRMPAAYSDTMANYVAEERAVTYATLAPDSLDAPVPAPTDDQLQTFYDAHVADYSAPEKKRITYVELSPEMVMDQVKIDDAAIRAQYDARLDEFEQPERRLVERLVFPDEDAAKAAKAKLDAGETDFDSLVTDRGLALSDIDLGDLGKDELGAAGDAVFAAQQGDVVGPLDSNLGPALFRVNGVLQASSTDYEEAAATIRTDLAADAARRLVAQQMEPVEDLLAGGATLEDVAKETPMQLGTIDWAQGMSDGIAGYADFAKAAAALTADDYPTVAELDDGGIFAMRLEEVIPAAPIPLAETRDKVAEDWTTAETEARLRARAEALVAELKDGKTLEDLGLTLKSEGSVSRNGSVLGTPQGFNQTVFGMKQGDVQITDGIDSVLILRLDQIIPPAEDNAQTTELRKSLSDQVSSSLAQDIYQAYSADVRARTDVRINQESLNAVNAQMQ</sequence>
<comment type="subcellular location">
    <subcellularLocation>
        <location evidence="1">Cell inner membrane</location>
        <topology evidence="1">Single-pass type II membrane protein</topology>
        <orientation evidence="1">Periplasmic side</orientation>
    </subcellularLocation>
</comment>
<evidence type="ECO:0000256" key="13">
    <source>
        <dbReference type="ARBA" id="ARBA00042775"/>
    </source>
</evidence>
<evidence type="ECO:0000313" key="17">
    <source>
        <dbReference type="Proteomes" id="UP000594118"/>
    </source>
</evidence>
<dbReference type="InterPro" id="IPR046357">
    <property type="entry name" value="PPIase_dom_sf"/>
</dbReference>
<dbReference type="Proteomes" id="UP000594118">
    <property type="component" value="Chromosome"/>
</dbReference>
<keyword evidence="6" id="KW-1133">Transmembrane helix</keyword>
<dbReference type="SUPFAM" id="SSF54534">
    <property type="entry name" value="FKBP-like"/>
    <property type="match status" value="1"/>
</dbReference>
<dbReference type="SUPFAM" id="SSF109998">
    <property type="entry name" value="Triger factor/SurA peptide-binding domain-like"/>
    <property type="match status" value="1"/>
</dbReference>
<keyword evidence="17" id="KW-1185">Reference proteome</keyword>
<name>A0A7L9WJY5_9RHOB</name>
<evidence type="ECO:0000256" key="2">
    <source>
        <dbReference type="ARBA" id="ARBA00018370"/>
    </source>
</evidence>
<evidence type="ECO:0000256" key="1">
    <source>
        <dbReference type="ARBA" id="ARBA00004382"/>
    </source>
</evidence>
<dbReference type="AlphaFoldDB" id="A0A7L9WJY5"/>
<evidence type="ECO:0000256" key="5">
    <source>
        <dbReference type="ARBA" id="ARBA00022692"/>
    </source>
</evidence>
<dbReference type="RefSeq" id="WP_193082183.1">
    <property type="nucleotide sequence ID" value="NZ_CP045201.1"/>
</dbReference>
<dbReference type="InterPro" id="IPR027304">
    <property type="entry name" value="Trigger_fact/SurA_dom_sf"/>
</dbReference>
<keyword evidence="4" id="KW-0997">Cell inner membrane</keyword>
<evidence type="ECO:0000256" key="14">
    <source>
        <dbReference type="PROSITE-ProRule" id="PRU00278"/>
    </source>
</evidence>
<dbReference type="KEGG" id="pshq:F3W81_02940"/>
<keyword evidence="5" id="KW-0812">Transmembrane</keyword>
<gene>
    <name evidence="16" type="ORF">F3W81_02940</name>
</gene>
<evidence type="ECO:0000256" key="3">
    <source>
        <dbReference type="ARBA" id="ARBA00022475"/>
    </source>
</evidence>
<dbReference type="GO" id="GO:0005886">
    <property type="term" value="C:plasma membrane"/>
    <property type="evidence" value="ECO:0007669"/>
    <property type="project" value="UniProtKB-SubCell"/>
</dbReference>
<dbReference type="Gene3D" id="3.10.50.40">
    <property type="match status" value="1"/>
</dbReference>
<dbReference type="EMBL" id="CP045201">
    <property type="protein sequence ID" value="QOL79868.1"/>
    <property type="molecule type" value="Genomic_DNA"/>
</dbReference>
<dbReference type="GO" id="GO:0003755">
    <property type="term" value="F:peptidyl-prolyl cis-trans isomerase activity"/>
    <property type="evidence" value="ECO:0007669"/>
    <property type="project" value="UniProtKB-KW"/>
</dbReference>
<keyword evidence="8" id="KW-0143">Chaperone</keyword>
<dbReference type="PROSITE" id="PS50198">
    <property type="entry name" value="PPIC_PPIASE_2"/>
    <property type="match status" value="1"/>
</dbReference>
<evidence type="ECO:0000256" key="11">
    <source>
        <dbReference type="ARBA" id="ARBA00038408"/>
    </source>
</evidence>
<keyword evidence="14" id="KW-0697">Rotamase</keyword>
<dbReference type="Pfam" id="PF13145">
    <property type="entry name" value="Rotamase_2"/>
    <property type="match status" value="1"/>
</dbReference>
<dbReference type="InterPro" id="IPR000297">
    <property type="entry name" value="PPIase_PpiC"/>
</dbReference>